<evidence type="ECO:0000256" key="4">
    <source>
        <dbReference type="ARBA" id="ARBA00023163"/>
    </source>
</evidence>
<organism evidence="6 7">
    <name type="scientific">Levilactobacillus suantsaii</name>
    <dbReference type="NCBI Taxonomy" id="2292255"/>
    <lineage>
        <taxon>Bacteria</taxon>
        <taxon>Bacillati</taxon>
        <taxon>Bacillota</taxon>
        <taxon>Bacilli</taxon>
        <taxon>Lactobacillales</taxon>
        <taxon>Lactobacillaceae</taxon>
        <taxon>Levilactobacillus</taxon>
    </lineage>
</organism>
<gene>
    <name evidence="6" type="ORF">DXH47_08395</name>
</gene>
<evidence type="ECO:0000256" key="2">
    <source>
        <dbReference type="ARBA" id="ARBA00023015"/>
    </source>
</evidence>
<evidence type="ECO:0000313" key="6">
    <source>
        <dbReference type="EMBL" id="RXI77918.1"/>
    </source>
</evidence>
<evidence type="ECO:0000256" key="1">
    <source>
        <dbReference type="ARBA" id="ARBA00009437"/>
    </source>
</evidence>
<keyword evidence="2" id="KW-0805">Transcription regulation</keyword>
<comment type="similarity">
    <text evidence="1">Belongs to the LysR transcriptional regulatory family.</text>
</comment>
<dbReference type="EMBL" id="QXIL01000017">
    <property type="protein sequence ID" value="RXI77918.1"/>
    <property type="molecule type" value="Genomic_DNA"/>
</dbReference>
<dbReference type="PROSITE" id="PS50931">
    <property type="entry name" value="HTH_LYSR"/>
    <property type="match status" value="1"/>
</dbReference>
<dbReference type="InterPro" id="IPR036390">
    <property type="entry name" value="WH_DNA-bd_sf"/>
</dbReference>
<reference evidence="6 7" key="1">
    <citation type="submission" date="2018-08" db="EMBL/GenBank/DDBJ databases">
        <title>Lactobacillus suantsai sp. nov., isolated from traditional fermented suan-tsai in Taiwan.</title>
        <authorList>
            <person name="Huang C.-H."/>
        </authorList>
    </citation>
    <scope>NUCLEOTIDE SEQUENCE [LARGE SCALE GENOMIC DNA]</scope>
    <source>
        <strain evidence="6 7">BCRC 12945</strain>
    </source>
</reference>
<dbReference type="Pfam" id="PF03466">
    <property type="entry name" value="LysR_substrate"/>
    <property type="match status" value="1"/>
</dbReference>
<dbReference type="AlphaFoldDB" id="A0A4Q0VIB5"/>
<dbReference type="Proteomes" id="UP000290602">
    <property type="component" value="Unassembled WGS sequence"/>
</dbReference>
<dbReference type="InterPro" id="IPR036388">
    <property type="entry name" value="WH-like_DNA-bd_sf"/>
</dbReference>
<proteinExistence type="inferred from homology"/>
<dbReference type="GO" id="GO:0032993">
    <property type="term" value="C:protein-DNA complex"/>
    <property type="evidence" value="ECO:0007669"/>
    <property type="project" value="TreeGrafter"/>
</dbReference>
<evidence type="ECO:0000313" key="7">
    <source>
        <dbReference type="Proteomes" id="UP000290602"/>
    </source>
</evidence>
<dbReference type="InterPro" id="IPR005119">
    <property type="entry name" value="LysR_subst-bd"/>
</dbReference>
<evidence type="ECO:0000256" key="3">
    <source>
        <dbReference type="ARBA" id="ARBA00023125"/>
    </source>
</evidence>
<sequence length="302" mass="34076">MNSLQLKCLLSVGQTKSVTQTATQLYVSQSTVSKNLKRLETELGFKIIAVHAHQTDLTPEGHYLYTHLQQLAAQFNQVLEHIYADKASRPITVCHSIIPFERVFLPAFFHRFTAQHNRPIQLSSFRPAPYAASLNLLLNQQATFILMQEDFFHADPRIAFTPLLRGHYSVIIPRDQLLTLKSKLSLTDLAQHKLWIWNSTPPVHSAIRLSNTLRQTLPNLELTTVKNIAECAMYAASGEGLGLIPGFAIDPQNTDVVYRPLDLDIPMTYGVSYLRATKQETYFTAIIDALQATVADKQATWF</sequence>
<evidence type="ECO:0000259" key="5">
    <source>
        <dbReference type="PROSITE" id="PS50931"/>
    </source>
</evidence>
<dbReference type="InterPro" id="IPR000847">
    <property type="entry name" value="LysR_HTH_N"/>
</dbReference>
<protein>
    <submittedName>
        <fullName evidence="6">LysR family transcriptional regulator</fullName>
    </submittedName>
</protein>
<dbReference type="Gene3D" id="1.10.10.10">
    <property type="entry name" value="Winged helix-like DNA-binding domain superfamily/Winged helix DNA-binding domain"/>
    <property type="match status" value="1"/>
</dbReference>
<dbReference type="Pfam" id="PF00126">
    <property type="entry name" value="HTH_1"/>
    <property type="match status" value="1"/>
</dbReference>
<dbReference type="PANTHER" id="PTHR30346:SF0">
    <property type="entry name" value="HCA OPERON TRANSCRIPTIONAL ACTIVATOR HCAR"/>
    <property type="match status" value="1"/>
</dbReference>
<dbReference type="OrthoDB" id="2310789at2"/>
<dbReference type="PANTHER" id="PTHR30346">
    <property type="entry name" value="TRANSCRIPTIONAL DUAL REGULATOR HCAR-RELATED"/>
    <property type="match status" value="1"/>
</dbReference>
<dbReference type="SUPFAM" id="SSF46785">
    <property type="entry name" value="Winged helix' DNA-binding domain"/>
    <property type="match status" value="1"/>
</dbReference>
<name>A0A4Q0VIB5_9LACO</name>
<keyword evidence="7" id="KW-1185">Reference proteome</keyword>
<dbReference type="GO" id="GO:0003700">
    <property type="term" value="F:DNA-binding transcription factor activity"/>
    <property type="evidence" value="ECO:0007669"/>
    <property type="project" value="InterPro"/>
</dbReference>
<dbReference type="RefSeq" id="WP_129032892.1">
    <property type="nucleotide sequence ID" value="NZ_QXIL01000017.1"/>
</dbReference>
<dbReference type="Gene3D" id="3.40.190.10">
    <property type="entry name" value="Periplasmic binding protein-like II"/>
    <property type="match status" value="2"/>
</dbReference>
<feature type="domain" description="HTH lysR-type" evidence="5">
    <location>
        <begin position="1"/>
        <end position="58"/>
    </location>
</feature>
<keyword evidence="3" id="KW-0238">DNA-binding</keyword>
<dbReference type="GO" id="GO:0003677">
    <property type="term" value="F:DNA binding"/>
    <property type="evidence" value="ECO:0007669"/>
    <property type="project" value="UniProtKB-KW"/>
</dbReference>
<accession>A0A4Q0VIB5</accession>
<comment type="caution">
    <text evidence="6">The sequence shown here is derived from an EMBL/GenBank/DDBJ whole genome shotgun (WGS) entry which is preliminary data.</text>
</comment>
<keyword evidence="4" id="KW-0804">Transcription</keyword>
<dbReference type="SUPFAM" id="SSF53850">
    <property type="entry name" value="Periplasmic binding protein-like II"/>
    <property type="match status" value="1"/>
</dbReference>